<proteinExistence type="predicted"/>
<feature type="transmembrane region" description="Helical" evidence="6">
    <location>
        <begin position="349"/>
        <end position="370"/>
    </location>
</feature>
<dbReference type="EMBL" id="WEIO01000005">
    <property type="protein sequence ID" value="KAB7706686.1"/>
    <property type="molecule type" value="Genomic_DNA"/>
</dbReference>
<name>A0A6I1FFE4_9BACI</name>
<comment type="caution">
    <text evidence="8">The sequence shown here is derived from an EMBL/GenBank/DDBJ whole genome shotgun (WGS) entry which is preliminary data.</text>
</comment>
<evidence type="ECO:0000259" key="7">
    <source>
        <dbReference type="PROSITE" id="PS50850"/>
    </source>
</evidence>
<reference evidence="8 9" key="1">
    <citation type="submission" date="2019-10" db="EMBL/GenBank/DDBJ databases">
        <title>Bacillus aerolatum sp. nov., isolated from bioaerosol of sport playgrounds.</title>
        <authorList>
            <person name="Chen P."/>
            <person name="Zhang G."/>
        </authorList>
    </citation>
    <scope>NUCLEOTIDE SEQUENCE [LARGE SCALE GENOMIC DNA]</scope>
    <source>
        <strain evidence="8 9">CX253</strain>
    </source>
</reference>
<keyword evidence="9" id="KW-1185">Reference proteome</keyword>
<feature type="domain" description="Major facilitator superfamily (MFS) profile" evidence="7">
    <location>
        <begin position="20"/>
        <end position="437"/>
    </location>
</feature>
<dbReference type="PROSITE" id="PS50850">
    <property type="entry name" value="MFS"/>
    <property type="match status" value="1"/>
</dbReference>
<feature type="transmembrane region" description="Helical" evidence="6">
    <location>
        <begin position="408"/>
        <end position="432"/>
    </location>
</feature>
<keyword evidence="2" id="KW-0813">Transport</keyword>
<dbReference type="PANTHER" id="PTHR23511">
    <property type="entry name" value="SYNAPTIC VESICLE GLYCOPROTEIN 2"/>
    <property type="match status" value="1"/>
</dbReference>
<evidence type="ECO:0000256" key="4">
    <source>
        <dbReference type="ARBA" id="ARBA00022989"/>
    </source>
</evidence>
<dbReference type="Pfam" id="PF00083">
    <property type="entry name" value="Sugar_tr"/>
    <property type="match status" value="1"/>
</dbReference>
<dbReference type="PROSITE" id="PS00217">
    <property type="entry name" value="SUGAR_TRANSPORT_2"/>
    <property type="match status" value="1"/>
</dbReference>
<dbReference type="CDD" id="cd17316">
    <property type="entry name" value="MFS_SV2_like"/>
    <property type="match status" value="1"/>
</dbReference>
<feature type="transmembrane region" description="Helical" evidence="6">
    <location>
        <begin position="325"/>
        <end position="343"/>
    </location>
</feature>
<dbReference type="PANTHER" id="PTHR23511:SF34">
    <property type="entry name" value="SYNAPTIC VESICLE GLYCOPROTEIN 2"/>
    <property type="match status" value="1"/>
</dbReference>
<keyword evidence="4 6" id="KW-1133">Transmembrane helix</keyword>
<feature type="transmembrane region" description="Helical" evidence="6">
    <location>
        <begin position="173"/>
        <end position="191"/>
    </location>
</feature>
<protein>
    <submittedName>
        <fullName evidence="8">MFS transporter</fullName>
    </submittedName>
</protein>
<feature type="transmembrane region" description="Helical" evidence="6">
    <location>
        <begin position="20"/>
        <end position="46"/>
    </location>
</feature>
<dbReference type="SUPFAM" id="SSF103473">
    <property type="entry name" value="MFS general substrate transporter"/>
    <property type="match status" value="1"/>
</dbReference>
<feature type="transmembrane region" description="Helical" evidence="6">
    <location>
        <begin position="58"/>
        <end position="77"/>
    </location>
</feature>
<evidence type="ECO:0000256" key="6">
    <source>
        <dbReference type="SAM" id="Phobius"/>
    </source>
</evidence>
<dbReference type="InterPro" id="IPR005828">
    <property type="entry name" value="MFS_sugar_transport-like"/>
</dbReference>
<evidence type="ECO:0000256" key="1">
    <source>
        <dbReference type="ARBA" id="ARBA00004651"/>
    </source>
</evidence>
<dbReference type="Gene3D" id="1.20.1250.20">
    <property type="entry name" value="MFS general substrate transporter like domains"/>
    <property type="match status" value="1"/>
</dbReference>
<organism evidence="8 9">
    <name type="scientific">Bacillus aerolatus</name>
    <dbReference type="NCBI Taxonomy" id="2653354"/>
    <lineage>
        <taxon>Bacteria</taxon>
        <taxon>Bacillati</taxon>
        <taxon>Bacillota</taxon>
        <taxon>Bacilli</taxon>
        <taxon>Bacillales</taxon>
        <taxon>Bacillaceae</taxon>
        <taxon>Bacillus</taxon>
    </lineage>
</organism>
<dbReference type="RefSeq" id="WP_152151809.1">
    <property type="nucleotide sequence ID" value="NZ_WEIO01000005.1"/>
</dbReference>
<feature type="transmembrane region" description="Helical" evidence="6">
    <location>
        <begin position="111"/>
        <end position="132"/>
    </location>
</feature>
<dbReference type="AlphaFoldDB" id="A0A6I1FFE4"/>
<sequence length="469" mass="51647">MANIGSRIERIPDNKYNRKLLVISGFGNTFDSMDIAMVAFVLPSIIGLWNLSSGQAGLLGSSVLIGYFFGALLSGYLGDKIGRKKVIMYTLVIYCLATLVSAFAGQWEHFFWLRIIAGFGTGGESAILAPYLAELIASKYRGKYIGALTGFHSFGYVAAAVLAYFIIPMSDNGWRLAIFITALPIFLVIYWRRVLPESPRWLESAGRLQEADQEMKKMEKSVEKALGEKLPAPAATTASPAAQQKGSFFALWKRAFVKKTIMLWVLWFSVIFSYYGFFTWLPTLLYNEGFEISKSFGFSILIYLAQIPGYFSAAFLNDMIGRKKVIVSYLGLASVSAFFLSQADASTAILIAGFFTSLFMVGAMAGMYTYTPEQYPTIIRSTGTGSASAFGRIGGLLAPIYIGFMYPILGFIGVFLMTTGVLFIGMISTLLLGDETKSKPLDEIADEKIDVDTKEEVDSIESSSEWKVN</sequence>
<keyword evidence="5 6" id="KW-0472">Membrane</keyword>
<feature type="transmembrane region" description="Helical" evidence="6">
    <location>
        <begin position="296"/>
        <end position="316"/>
    </location>
</feature>
<comment type="subcellular location">
    <subcellularLocation>
        <location evidence="1">Cell membrane</location>
        <topology evidence="1">Multi-pass membrane protein</topology>
    </subcellularLocation>
</comment>
<dbReference type="GO" id="GO:0022857">
    <property type="term" value="F:transmembrane transporter activity"/>
    <property type="evidence" value="ECO:0007669"/>
    <property type="project" value="InterPro"/>
</dbReference>
<evidence type="ECO:0000256" key="2">
    <source>
        <dbReference type="ARBA" id="ARBA00022448"/>
    </source>
</evidence>
<gene>
    <name evidence="8" type="ORF">F9802_10870</name>
</gene>
<evidence type="ECO:0000313" key="8">
    <source>
        <dbReference type="EMBL" id="KAB7706686.1"/>
    </source>
</evidence>
<feature type="transmembrane region" description="Helical" evidence="6">
    <location>
        <begin position="86"/>
        <end position="105"/>
    </location>
</feature>
<evidence type="ECO:0000313" key="9">
    <source>
        <dbReference type="Proteomes" id="UP000429595"/>
    </source>
</evidence>
<dbReference type="InterPro" id="IPR036259">
    <property type="entry name" value="MFS_trans_sf"/>
</dbReference>
<feature type="transmembrane region" description="Helical" evidence="6">
    <location>
        <begin position="382"/>
        <end position="402"/>
    </location>
</feature>
<dbReference type="InterPro" id="IPR005829">
    <property type="entry name" value="Sugar_transporter_CS"/>
</dbReference>
<dbReference type="GO" id="GO:0005886">
    <property type="term" value="C:plasma membrane"/>
    <property type="evidence" value="ECO:0007669"/>
    <property type="project" value="UniProtKB-SubCell"/>
</dbReference>
<accession>A0A6I1FFE4</accession>
<feature type="transmembrane region" description="Helical" evidence="6">
    <location>
        <begin position="144"/>
        <end position="167"/>
    </location>
</feature>
<dbReference type="Proteomes" id="UP000429595">
    <property type="component" value="Unassembled WGS sequence"/>
</dbReference>
<keyword evidence="3 6" id="KW-0812">Transmembrane</keyword>
<evidence type="ECO:0000256" key="3">
    <source>
        <dbReference type="ARBA" id="ARBA00022692"/>
    </source>
</evidence>
<dbReference type="InterPro" id="IPR020846">
    <property type="entry name" value="MFS_dom"/>
</dbReference>
<feature type="transmembrane region" description="Helical" evidence="6">
    <location>
        <begin position="261"/>
        <end position="281"/>
    </location>
</feature>
<evidence type="ECO:0000256" key="5">
    <source>
        <dbReference type="ARBA" id="ARBA00023136"/>
    </source>
</evidence>